<dbReference type="Gene3D" id="1.25.40.390">
    <property type="match status" value="1"/>
</dbReference>
<dbReference type="Pfam" id="PF12771">
    <property type="entry name" value="SusD-like_2"/>
    <property type="match status" value="1"/>
</dbReference>
<protein>
    <submittedName>
        <fullName evidence="1">Starch-binding associating with outer membrane</fullName>
    </submittedName>
</protein>
<dbReference type="EMBL" id="FOVD01000005">
    <property type="protein sequence ID" value="SFN60906.1"/>
    <property type="molecule type" value="Genomic_DNA"/>
</dbReference>
<proteinExistence type="predicted"/>
<dbReference type="OrthoDB" id="725917at2"/>
<sequence length="511" mass="57764">MKNNINSIAKSQNGITARWLRKFSIKSAAFAGLMLLASCESDLDKINENPNDKATVDPKVLLTYVSRNTFQVNGDNMYVSRMMIGTDGENSYQYMKWNETSFEAYTKSLLNVGKMMEEATKLNNKNYLAIGKFYRAYHFFNLSLKFGSIPYTEAVKGESGITQPKYDSQETVMAGILSELKEANDLINTTDKIEGDIVYNGDATKWKKLINSFRLKILITMSKKMTLGSYSVTSEFASIANNQPLMTSISDNGELKFADAADSRYSMFNSSGYGSSLYMANYFINLFKLRQDPRLFTFAAQTTGAKEAGKPVTDFTGYNGGDPNSSYLDNAALITAKNISKVNDRFYKDPTNEPSSVLSYSELEFILAEAASRGWISGSAKTHYDNAIKASFSFYQTYVKNPGQYFSGFDVNQYLASSLVVYNDADVPEKRLEKIMTQKYMTMFHQSQWTSYYDYLRTGYPEYPLKDGVSAPFRFRYPETEYNYNSTNLKAAVAAQYGGNDDIRSKPWWLQ</sequence>
<dbReference type="SUPFAM" id="SSF48452">
    <property type="entry name" value="TPR-like"/>
    <property type="match status" value="1"/>
</dbReference>
<gene>
    <name evidence="1" type="ORF">SAMN05421594_3540</name>
</gene>
<keyword evidence="2" id="KW-1185">Reference proteome</keyword>
<reference evidence="2" key="1">
    <citation type="submission" date="2016-10" db="EMBL/GenBank/DDBJ databases">
        <authorList>
            <person name="Varghese N."/>
            <person name="Submissions S."/>
        </authorList>
    </citation>
    <scope>NUCLEOTIDE SEQUENCE [LARGE SCALE GENOMIC DNA]</scope>
    <source>
        <strain evidence="2">DSM 25575</strain>
    </source>
</reference>
<dbReference type="InterPro" id="IPR041662">
    <property type="entry name" value="SusD-like_2"/>
</dbReference>
<accession>A0A1I5AEJ9</accession>
<dbReference type="InterPro" id="IPR011990">
    <property type="entry name" value="TPR-like_helical_dom_sf"/>
</dbReference>
<dbReference type="AlphaFoldDB" id="A0A1I5AEJ9"/>
<organism evidence="1 2">
    <name type="scientific">Chryseobacterium oleae</name>
    <dbReference type="NCBI Taxonomy" id="491207"/>
    <lineage>
        <taxon>Bacteria</taxon>
        <taxon>Pseudomonadati</taxon>
        <taxon>Bacteroidota</taxon>
        <taxon>Flavobacteriia</taxon>
        <taxon>Flavobacteriales</taxon>
        <taxon>Weeksellaceae</taxon>
        <taxon>Chryseobacterium group</taxon>
        <taxon>Chryseobacterium</taxon>
    </lineage>
</organism>
<dbReference type="RefSeq" id="WP_090025810.1">
    <property type="nucleotide sequence ID" value="NZ_FOVD01000005.1"/>
</dbReference>
<evidence type="ECO:0000313" key="2">
    <source>
        <dbReference type="Proteomes" id="UP000198769"/>
    </source>
</evidence>
<name>A0A1I5AEJ9_CHROL</name>
<evidence type="ECO:0000313" key="1">
    <source>
        <dbReference type="EMBL" id="SFN60906.1"/>
    </source>
</evidence>
<dbReference type="Proteomes" id="UP000198769">
    <property type="component" value="Unassembled WGS sequence"/>
</dbReference>